<dbReference type="PROSITE" id="PS50928">
    <property type="entry name" value="ABC_TM1"/>
    <property type="match status" value="1"/>
</dbReference>
<dbReference type="SMART" id="SM00062">
    <property type="entry name" value="PBPb"/>
    <property type="match status" value="1"/>
</dbReference>
<feature type="transmembrane region" description="Helical" evidence="9">
    <location>
        <begin position="354"/>
        <end position="372"/>
    </location>
</feature>
<comment type="similarity">
    <text evidence="2">Belongs to the binding-protein-dependent transport system permease family. HisMQ subfamily.</text>
</comment>
<comment type="caution">
    <text evidence="11">The sequence shown here is derived from an EMBL/GenBank/DDBJ whole genome shotgun (WGS) entry which is preliminary data.</text>
</comment>
<dbReference type="GO" id="GO:0006865">
    <property type="term" value="P:amino acid transport"/>
    <property type="evidence" value="ECO:0007669"/>
    <property type="project" value="UniProtKB-KW"/>
</dbReference>
<evidence type="ECO:0000256" key="4">
    <source>
        <dbReference type="ARBA" id="ARBA00022475"/>
    </source>
</evidence>
<organism evidence="11 12">
    <name type="scientific">Lactiplantibacillus paraplantarum</name>
    <dbReference type="NCBI Taxonomy" id="60520"/>
    <lineage>
        <taxon>Bacteria</taxon>
        <taxon>Bacillati</taxon>
        <taxon>Bacillota</taxon>
        <taxon>Bacilli</taxon>
        <taxon>Lactobacillales</taxon>
        <taxon>Lactobacillaceae</taxon>
        <taxon>Lactiplantibacillus</taxon>
    </lineage>
</organism>
<dbReference type="InterPro" id="IPR010065">
    <property type="entry name" value="AA_ABC_transptr_permease_3TM"/>
</dbReference>
<evidence type="ECO:0000256" key="3">
    <source>
        <dbReference type="ARBA" id="ARBA00022448"/>
    </source>
</evidence>
<dbReference type="AlphaFoldDB" id="A0A4V2L1I5"/>
<evidence type="ECO:0000256" key="6">
    <source>
        <dbReference type="ARBA" id="ARBA00022970"/>
    </source>
</evidence>
<evidence type="ECO:0000256" key="1">
    <source>
        <dbReference type="ARBA" id="ARBA00004651"/>
    </source>
</evidence>
<dbReference type="InterPro" id="IPR043429">
    <property type="entry name" value="ArtM/GltK/GlnP/TcyL/YhdX-like"/>
</dbReference>
<keyword evidence="5 9" id="KW-0812">Transmembrane</keyword>
<dbReference type="PROSITE" id="PS51257">
    <property type="entry name" value="PROKAR_LIPOPROTEIN"/>
    <property type="match status" value="1"/>
</dbReference>
<dbReference type="Pfam" id="PF00528">
    <property type="entry name" value="BPD_transp_1"/>
    <property type="match status" value="1"/>
</dbReference>
<dbReference type="CDD" id="cd06261">
    <property type="entry name" value="TM_PBP2"/>
    <property type="match status" value="1"/>
</dbReference>
<dbReference type="FunFam" id="1.10.3720.10:FF:000033">
    <property type="entry name" value="Polar amino acid ABC transporter permease"/>
    <property type="match status" value="1"/>
</dbReference>
<dbReference type="GO" id="GO:0022857">
    <property type="term" value="F:transmembrane transporter activity"/>
    <property type="evidence" value="ECO:0007669"/>
    <property type="project" value="InterPro"/>
</dbReference>
<reference evidence="11 12" key="1">
    <citation type="submission" date="2019-01" db="EMBL/GenBank/DDBJ databases">
        <title>Draft genome sequence of Lactobacillus paraplantarum OSY-TC318, a Producer of the novel lantibiotic Paraplantaracin TC318.</title>
        <authorList>
            <person name="Hussein W.E."/>
            <person name="Huang E."/>
            <person name="Yousef A.E."/>
        </authorList>
    </citation>
    <scope>NUCLEOTIDE SEQUENCE [LARGE SCALE GENOMIC DNA]</scope>
    <source>
        <strain evidence="11 12">OSY-TC318</strain>
    </source>
</reference>
<dbReference type="Pfam" id="PF00497">
    <property type="entry name" value="SBP_bac_3"/>
    <property type="match status" value="1"/>
</dbReference>
<keyword evidence="6" id="KW-0029">Amino-acid transport</keyword>
<evidence type="ECO:0000313" key="11">
    <source>
        <dbReference type="EMBL" id="TBX38311.1"/>
    </source>
</evidence>
<evidence type="ECO:0000313" key="12">
    <source>
        <dbReference type="Proteomes" id="UP000292648"/>
    </source>
</evidence>
<dbReference type="SUPFAM" id="SSF161098">
    <property type="entry name" value="MetI-like"/>
    <property type="match status" value="1"/>
</dbReference>
<dbReference type="NCBIfam" id="TIGR01726">
    <property type="entry name" value="HEQRo_perm_3TM"/>
    <property type="match status" value="1"/>
</dbReference>
<feature type="domain" description="ABC transmembrane type-1" evidence="10">
    <location>
        <begin position="289"/>
        <end position="473"/>
    </location>
</feature>
<evidence type="ECO:0000256" key="7">
    <source>
        <dbReference type="ARBA" id="ARBA00022989"/>
    </source>
</evidence>
<evidence type="ECO:0000256" key="8">
    <source>
        <dbReference type="ARBA" id="ARBA00023136"/>
    </source>
</evidence>
<dbReference type="InterPro" id="IPR001638">
    <property type="entry name" value="Solute-binding_3/MltF_N"/>
</dbReference>
<dbReference type="Gene3D" id="3.40.190.10">
    <property type="entry name" value="Periplasmic binding protein-like II"/>
    <property type="match status" value="2"/>
</dbReference>
<dbReference type="SUPFAM" id="SSF53850">
    <property type="entry name" value="Periplasmic binding protein-like II"/>
    <property type="match status" value="1"/>
</dbReference>
<dbReference type="Gene3D" id="1.10.3720.10">
    <property type="entry name" value="MetI-like"/>
    <property type="match status" value="1"/>
</dbReference>
<dbReference type="PANTHER" id="PTHR30614">
    <property type="entry name" value="MEMBRANE COMPONENT OF AMINO ACID ABC TRANSPORTER"/>
    <property type="match status" value="1"/>
</dbReference>
<keyword evidence="7 9" id="KW-1133">Transmembrane helix</keyword>
<dbReference type="PANTHER" id="PTHR30614:SF20">
    <property type="entry name" value="GLUTAMINE TRANSPORT SYSTEM PERMEASE PROTEIN GLNP"/>
    <property type="match status" value="1"/>
</dbReference>
<keyword evidence="8 9" id="KW-0472">Membrane</keyword>
<name>A0A4V2L1I5_9LACO</name>
<accession>A0A4V2L1I5</accession>
<feature type="transmembrane region" description="Helical" evidence="9">
    <location>
        <begin position="291"/>
        <end position="313"/>
    </location>
</feature>
<dbReference type="InterPro" id="IPR035906">
    <property type="entry name" value="MetI-like_sf"/>
</dbReference>
<dbReference type="InterPro" id="IPR000515">
    <property type="entry name" value="MetI-like"/>
</dbReference>
<gene>
    <name evidence="11" type="ORF">EUZ87_13905</name>
</gene>
<proteinExistence type="inferred from homology"/>
<evidence type="ECO:0000256" key="5">
    <source>
        <dbReference type="ARBA" id="ARBA00022692"/>
    </source>
</evidence>
<comment type="subcellular location">
    <subcellularLocation>
        <location evidence="1 9">Cell membrane</location>
        <topology evidence="1 9">Multi-pass membrane protein</topology>
    </subcellularLocation>
</comment>
<dbReference type="GO" id="GO:0043190">
    <property type="term" value="C:ATP-binding cassette (ABC) transporter complex"/>
    <property type="evidence" value="ECO:0007669"/>
    <property type="project" value="InterPro"/>
</dbReference>
<keyword evidence="4" id="KW-1003">Cell membrane</keyword>
<keyword evidence="3 9" id="KW-0813">Transport</keyword>
<sequence>MKFLGHWGLFIIILLFGCLTYGRPVHADTDASLAHVQAKGTLVMGTSPNYPPYEFQINKHGKSQIVGMDIEIGKQIAKDLGVKLVVKKLSFDSLLPALTTGKVDIILSGMSPTPARRKSVNFTNIYYTEGESILLNKTERNKYLTKSAFNGQKVAAETGTLQYNLIKQQMPNAKLIGMNSAANLILALKTHKVAAVVKGTASATAYAKNDPNLVAVNGHFKTSSAQAGNALALPKGAQSLTAAINQSLAKIKHQHLIQRQYLKTAGKYLKVNTADTSMWHYRHYFLRGLEYTLLIALIGIIGGSILGLCLALLRFNRLLPLRWFATAYVEFVRGTPLMVQIMFVYFGIGMLVDVSALTAGIIAIVLNSAAYLSEIIRGGIQAVDVGQSEAAASLGLSKNANMRYVVLPQAVKIIWPALGNQFINLIKDTSMVSIIGVTELIYQVGIVQADTYRGVAPIGIAMIIYFIICWLLTRLLHYYEQHLNYE</sequence>
<dbReference type="Proteomes" id="UP000292648">
    <property type="component" value="Unassembled WGS sequence"/>
</dbReference>
<dbReference type="EMBL" id="SEHH01000118">
    <property type="protein sequence ID" value="TBX38311.1"/>
    <property type="molecule type" value="Genomic_DNA"/>
</dbReference>
<feature type="transmembrane region" description="Helical" evidence="9">
    <location>
        <begin position="455"/>
        <end position="473"/>
    </location>
</feature>
<evidence type="ECO:0000256" key="2">
    <source>
        <dbReference type="ARBA" id="ARBA00010072"/>
    </source>
</evidence>
<evidence type="ECO:0000259" key="10">
    <source>
        <dbReference type="PROSITE" id="PS50928"/>
    </source>
</evidence>
<evidence type="ECO:0000256" key="9">
    <source>
        <dbReference type="RuleBase" id="RU363032"/>
    </source>
</evidence>
<protein>
    <submittedName>
        <fullName evidence="11">Transporter substrate-binding domain-containing protein</fullName>
    </submittedName>
</protein>